<protein>
    <submittedName>
        <fullName evidence="2">Uncharacterized protein</fullName>
    </submittedName>
</protein>
<dbReference type="EMBL" id="VCGU01000007">
    <property type="protein sequence ID" value="TRY73873.1"/>
    <property type="molecule type" value="Genomic_DNA"/>
</dbReference>
<organism evidence="2 3">
    <name type="scientific">Tigriopus californicus</name>
    <name type="common">Marine copepod</name>
    <dbReference type="NCBI Taxonomy" id="6832"/>
    <lineage>
        <taxon>Eukaryota</taxon>
        <taxon>Metazoa</taxon>
        <taxon>Ecdysozoa</taxon>
        <taxon>Arthropoda</taxon>
        <taxon>Crustacea</taxon>
        <taxon>Multicrustacea</taxon>
        <taxon>Hexanauplia</taxon>
        <taxon>Copepoda</taxon>
        <taxon>Harpacticoida</taxon>
        <taxon>Harpacticidae</taxon>
        <taxon>Tigriopus</taxon>
    </lineage>
</organism>
<name>A0A553P863_TIGCA</name>
<reference evidence="2 3" key="1">
    <citation type="journal article" date="2018" name="Nat. Ecol. Evol.">
        <title>Genomic signatures of mitonuclear coevolution across populations of Tigriopus californicus.</title>
        <authorList>
            <person name="Barreto F.S."/>
            <person name="Watson E.T."/>
            <person name="Lima T.G."/>
            <person name="Willett C.S."/>
            <person name="Edmands S."/>
            <person name="Li W."/>
            <person name="Burton R.S."/>
        </authorList>
    </citation>
    <scope>NUCLEOTIDE SEQUENCE [LARGE SCALE GENOMIC DNA]</scope>
    <source>
        <strain evidence="2 3">San Diego</strain>
    </source>
</reference>
<feature type="compositionally biased region" description="Basic and acidic residues" evidence="1">
    <location>
        <begin position="133"/>
        <end position="144"/>
    </location>
</feature>
<keyword evidence="3" id="KW-1185">Reference proteome</keyword>
<feature type="region of interest" description="Disordered" evidence="1">
    <location>
        <begin position="115"/>
        <end position="181"/>
    </location>
</feature>
<evidence type="ECO:0000256" key="1">
    <source>
        <dbReference type="SAM" id="MobiDB-lite"/>
    </source>
</evidence>
<dbReference type="Proteomes" id="UP000318571">
    <property type="component" value="Chromosome 3"/>
</dbReference>
<dbReference type="SUPFAM" id="SSF56672">
    <property type="entry name" value="DNA/RNA polymerases"/>
    <property type="match status" value="1"/>
</dbReference>
<accession>A0A553P863</accession>
<evidence type="ECO:0000313" key="3">
    <source>
        <dbReference type="Proteomes" id="UP000318571"/>
    </source>
</evidence>
<dbReference type="AlphaFoldDB" id="A0A553P863"/>
<feature type="non-terminal residue" evidence="2">
    <location>
        <position position="1"/>
    </location>
</feature>
<comment type="caution">
    <text evidence="2">The sequence shown here is derived from an EMBL/GenBank/DDBJ whole genome shotgun (WGS) entry which is preliminary data.</text>
</comment>
<evidence type="ECO:0000313" key="2">
    <source>
        <dbReference type="EMBL" id="TRY73873.1"/>
    </source>
</evidence>
<gene>
    <name evidence="2" type="ORF">TCAL_15749</name>
</gene>
<dbReference type="GO" id="GO:0071897">
    <property type="term" value="P:DNA biosynthetic process"/>
    <property type="evidence" value="ECO:0007669"/>
    <property type="project" value="UniProtKB-ARBA"/>
</dbReference>
<dbReference type="InterPro" id="IPR043502">
    <property type="entry name" value="DNA/RNA_pol_sf"/>
</dbReference>
<sequence>LGKPEVKFAGFSLSSKGYSISSEITEALTKFPTPSGISDVRSFFGLANQRHWAAYFPTDDTFARIDSKENTEKIIRLGSKEIQVAFDGVWFTGEIVEGFDSAVACDKFLNEPVPDLLDEPAPSTSSGKRGRAPFKDDRLVKIRLQEVATASEEHIPGTSSDMDESDDSSIQEGTHIAPRFL</sequence>
<proteinExistence type="predicted"/>